<name>A0ABS3UCU7_9ACTN</name>
<organism evidence="2 3">
    <name type="scientific">Actinoplanes flavus</name>
    <dbReference type="NCBI Taxonomy" id="2820290"/>
    <lineage>
        <taxon>Bacteria</taxon>
        <taxon>Bacillati</taxon>
        <taxon>Actinomycetota</taxon>
        <taxon>Actinomycetes</taxon>
        <taxon>Micromonosporales</taxon>
        <taxon>Micromonosporaceae</taxon>
        <taxon>Actinoplanes</taxon>
    </lineage>
</organism>
<keyword evidence="3" id="KW-1185">Reference proteome</keyword>
<keyword evidence="1" id="KW-0472">Membrane</keyword>
<keyword evidence="1" id="KW-1133">Transmembrane helix</keyword>
<proteinExistence type="predicted"/>
<dbReference type="Proteomes" id="UP000679690">
    <property type="component" value="Unassembled WGS sequence"/>
</dbReference>
<protein>
    <submittedName>
        <fullName evidence="2">Uncharacterized protein</fullName>
    </submittedName>
</protein>
<gene>
    <name evidence="2" type="ORF">J5X75_03600</name>
</gene>
<evidence type="ECO:0000256" key="1">
    <source>
        <dbReference type="SAM" id="Phobius"/>
    </source>
</evidence>
<evidence type="ECO:0000313" key="2">
    <source>
        <dbReference type="EMBL" id="MBO3736602.1"/>
    </source>
</evidence>
<dbReference type="EMBL" id="JAGFNS010000002">
    <property type="protein sequence ID" value="MBO3736602.1"/>
    <property type="molecule type" value="Genomic_DNA"/>
</dbReference>
<accession>A0ABS3UCU7</accession>
<feature type="transmembrane region" description="Helical" evidence="1">
    <location>
        <begin position="6"/>
        <end position="28"/>
    </location>
</feature>
<comment type="caution">
    <text evidence="2">The sequence shown here is derived from an EMBL/GenBank/DDBJ whole genome shotgun (WGS) entry which is preliminary data.</text>
</comment>
<sequence>MQIWTTVTTILGDLFSLAGGIITLGAAIKAQRRPRRRQCVLHTRRGGEDS</sequence>
<keyword evidence="1" id="KW-0812">Transmembrane</keyword>
<evidence type="ECO:0000313" key="3">
    <source>
        <dbReference type="Proteomes" id="UP000679690"/>
    </source>
</evidence>
<dbReference type="RefSeq" id="WP_208465822.1">
    <property type="nucleotide sequence ID" value="NZ_JAGFNS010000002.1"/>
</dbReference>
<reference evidence="2 3" key="1">
    <citation type="submission" date="2021-03" db="EMBL/GenBank/DDBJ databases">
        <title>Actinoplanes flavus sp. nov., a novel actinomycete isolated from Coconut Palm rhizosphere soil.</title>
        <authorList>
            <person name="Luo X."/>
        </authorList>
    </citation>
    <scope>NUCLEOTIDE SEQUENCE [LARGE SCALE GENOMIC DNA]</scope>
    <source>
        <strain evidence="2 3">NEAU-H7</strain>
    </source>
</reference>